<organism evidence="8 9">
    <name type="scientific">Desulfopila aestuarii DSM 18488</name>
    <dbReference type="NCBI Taxonomy" id="1121416"/>
    <lineage>
        <taxon>Bacteria</taxon>
        <taxon>Pseudomonadati</taxon>
        <taxon>Thermodesulfobacteriota</taxon>
        <taxon>Desulfobulbia</taxon>
        <taxon>Desulfobulbales</taxon>
        <taxon>Desulfocapsaceae</taxon>
        <taxon>Desulfopila</taxon>
    </lineage>
</organism>
<reference evidence="8 9" key="1">
    <citation type="submission" date="2016-12" db="EMBL/GenBank/DDBJ databases">
        <authorList>
            <person name="Song W.-J."/>
            <person name="Kurnit D.M."/>
        </authorList>
    </citation>
    <scope>NUCLEOTIDE SEQUENCE [LARGE SCALE GENOMIC DNA]</scope>
    <source>
        <strain evidence="8 9">DSM 18488</strain>
    </source>
</reference>
<keyword evidence="9" id="KW-1185">Reference proteome</keyword>
<keyword evidence="6" id="KW-0411">Iron-sulfur</keyword>
<sequence>MLPPESPLINTFSHHYRQKYGEPVGKLPIDVDVVCPNREQGGCIFCRPASFTAGHLEATDHVLQQMERGKRHLLHGRFKRYLAYFQQETCTALPIDQLLAKIQMVLEDPDCLGLIISTRPDYVPDPFLKELSPLIGATEKECLFELGMQTAHKHSLQLLNRNHTFAEVKDALRRIKTAGPFETGVHLIFGIPGESEDNMLHSLTAACDMGIDALKIHHLQVIRDTPLHEMYTRGEVELFTLEHYMAFLLRALPRIPVRVVIHRLWATSHPDLLVAPKWNILATQLSEELLGRMRQQGVRQGTT</sequence>
<name>A0A1M7Y9J8_9BACT</name>
<dbReference type="InterPro" id="IPR039661">
    <property type="entry name" value="ELP3"/>
</dbReference>
<proteinExistence type="predicted"/>
<dbReference type="InterPro" id="IPR006638">
    <property type="entry name" value="Elp3/MiaA/NifB-like_rSAM"/>
</dbReference>
<dbReference type="InterPro" id="IPR058240">
    <property type="entry name" value="rSAM_sf"/>
</dbReference>
<evidence type="ECO:0000256" key="6">
    <source>
        <dbReference type="ARBA" id="ARBA00023014"/>
    </source>
</evidence>
<dbReference type="InterPro" id="IPR005911">
    <property type="entry name" value="YhcC-like"/>
</dbReference>
<dbReference type="PANTHER" id="PTHR11135:SF1">
    <property type="entry name" value="PROTEIN YHCC"/>
    <property type="match status" value="1"/>
</dbReference>
<dbReference type="RefSeq" id="WP_073614086.1">
    <property type="nucleotide sequence ID" value="NZ_FRFE01000013.1"/>
</dbReference>
<keyword evidence="3" id="KW-0949">S-adenosyl-L-methionine</keyword>
<keyword evidence="4" id="KW-0479">Metal-binding</keyword>
<dbReference type="InterPro" id="IPR007197">
    <property type="entry name" value="rSAM"/>
</dbReference>
<dbReference type="Gene3D" id="3.80.30.20">
    <property type="entry name" value="tm_1862 like domain"/>
    <property type="match status" value="1"/>
</dbReference>
<protein>
    <recommendedName>
        <fullName evidence="7">Radical SAM core domain-containing protein</fullName>
    </recommendedName>
</protein>
<dbReference type="SMART" id="SM00729">
    <property type="entry name" value="Elp3"/>
    <property type="match status" value="1"/>
</dbReference>
<evidence type="ECO:0000259" key="7">
    <source>
        <dbReference type="PROSITE" id="PS51918"/>
    </source>
</evidence>
<dbReference type="AlphaFoldDB" id="A0A1M7Y9J8"/>
<dbReference type="PANTHER" id="PTHR11135">
    <property type="entry name" value="HISTONE ACETYLTRANSFERASE-RELATED"/>
    <property type="match status" value="1"/>
</dbReference>
<dbReference type="EMBL" id="FRFE01000013">
    <property type="protein sequence ID" value="SHO49315.1"/>
    <property type="molecule type" value="Genomic_DNA"/>
</dbReference>
<evidence type="ECO:0000256" key="4">
    <source>
        <dbReference type="ARBA" id="ARBA00022723"/>
    </source>
</evidence>
<dbReference type="STRING" id="1121416.SAMN02745220_02794"/>
<feature type="domain" description="Radical SAM core" evidence="7">
    <location>
        <begin position="19"/>
        <end position="254"/>
    </location>
</feature>
<dbReference type="Pfam" id="PF04055">
    <property type="entry name" value="Radical_SAM"/>
    <property type="match status" value="1"/>
</dbReference>
<dbReference type="OrthoDB" id="9801689at2"/>
<keyword evidence="2" id="KW-0004">4Fe-4S</keyword>
<keyword evidence="5" id="KW-0408">Iron</keyword>
<dbReference type="GO" id="GO:0051539">
    <property type="term" value="F:4 iron, 4 sulfur cluster binding"/>
    <property type="evidence" value="ECO:0007669"/>
    <property type="project" value="UniProtKB-KW"/>
</dbReference>
<evidence type="ECO:0000256" key="5">
    <source>
        <dbReference type="ARBA" id="ARBA00023004"/>
    </source>
</evidence>
<dbReference type="Pfam" id="PF16199">
    <property type="entry name" value="Radical_SAM_C"/>
    <property type="match status" value="1"/>
</dbReference>
<dbReference type="NCBIfam" id="TIGR01212">
    <property type="entry name" value="TIGR01212 family radical SAM protein"/>
    <property type="match status" value="1"/>
</dbReference>
<dbReference type="SFLD" id="SFLDS00029">
    <property type="entry name" value="Radical_SAM"/>
    <property type="match status" value="1"/>
</dbReference>
<dbReference type="SFLD" id="SFLDG01091">
    <property type="entry name" value="uncharacterized_CHP01210-like"/>
    <property type="match status" value="1"/>
</dbReference>
<evidence type="ECO:0000256" key="2">
    <source>
        <dbReference type="ARBA" id="ARBA00022485"/>
    </source>
</evidence>
<dbReference type="SFLD" id="SFLDG01086">
    <property type="entry name" value="elongater_protein-like"/>
    <property type="match status" value="1"/>
</dbReference>
<dbReference type="InterPro" id="IPR032432">
    <property type="entry name" value="Radical_SAM_C"/>
</dbReference>
<comment type="cofactor">
    <cofactor evidence="1">
        <name>[4Fe-4S] cluster</name>
        <dbReference type="ChEBI" id="CHEBI:49883"/>
    </cofactor>
</comment>
<dbReference type="InterPro" id="IPR023404">
    <property type="entry name" value="rSAM_horseshoe"/>
</dbReference>
<dbReference type="GO" id="GO:0003824">
    <property type="term" value="F:catalytic activity"/>
    <property type="evidence" value="ECO:0007669"/>
    <property type="project" value="InterPro"/>
</dbReference>
<evidence type="ECO:0000313" key="8">
    <source>
        <dbReference type="EMBL" id="SHO49315.1"/>
    </source>
</evidence>
<accession>A0A1M7Y9J8</accession>
<evidence type="ECO:0000256" key="1">
    <source>
        <dbReference type="ARBA" id="ARBA00001966"/>
    </source>
</evidence>
<dbReference type="PROSITE" id="PS51918">
    <property type="entry name" value="RADICAL_SAM"/>
    <property type="match status" value="1"/>
</dbReference>
<dbReference type="SUPFAM" id="SSF102114">
    <property type="entry name" value="Radical SAM enzymes"/>
    <property type="match status" value="1"/>
</dbReference>
<gene>
    <name evidence="8" type="ORF">SAMN02745220_02794</name>
</gene>
<dbReference type="Proteomes" id="UP000184603">
    <property type="component" value="Unassembled WGS sequence"/>
</dbReference>
<evidence type="ECO:0000313" key="9">
    <source>
        <dbReference type="Proteomes" id="UP000184603"/>
    </source>
</evidence>
<dbReference type="GO" id="GO:0046872">
    <property type="term" value="F:metal ion binding"/>
    <property type="evidence" value="ECO:0007669"/>
    <property type="project" value="UniProtKB-KW"/>
</dbReference>
<evidence type="ECO:0000256" key="3">
    <source>
        <dbReference type="ARBA" id="ARBA00022691"/>
    </source>
</evidence>